<evidence type="ECO:0000256" key="4">
    <source>
        <dbReference type="SAM" id="MobiDB-lite"/>
    </source>
</evidence>
<dbReference type="PANTHER" id="PTHR44846:SF17">
    <property type="entry name" value="GNTR-FAMILY TRANSCRIPTIONAL REGULATOR"/>
    <property type="match status" value="1"/>
</dbReference>
<dbReference type="InterPro" id="IPR028978">
    <property type="entry name" value="Chorismate_lyase_/UTRA_dom_sf"/>
</dbReference>
<feature type="region of interest" description="Disordered" evidence="4">
    <location>
        <begin position="240"/>
        <end position="266"/>
    </location>
</feature>
<dbReference type="InterPro" id="IPR050679">
    <property type="entry name" value="Bact_HTH_transcr_reg"/>
</dbReference>
<dbReference type="GO" id="GO:0003677">
    <property type="term" value="F:DNA binding"/>
    <property type="evidence" value="ECO:0007669"/>
    <property type="project" value="UniProtKB-KW"/>
</dbReference>
<dbReference type="CDD" id="cd07377">
    <property type="entry name" value="WHTH_GntR"/>
    <property type="match status" value="1"/>
</dbReference>
<dbReference type="InterPro" id="IPR036388">
    <property type="entry name" value="WH-like_DNA-bd_sf"/>
</dbReference>
<evidence type="ECO:0000313" key="6">
    <source>
        <dbReference type="EMBL" id="MBL0421645.1"/>
    </source>
</evidence>
<sequence length="266" mass="29149">MDNAARERLVSLHHQLSTLIKDGIAAGRYAPGAQLPTEESLCAEHGVSRVTVRRALESLRQQGFIEKRHGRGTFVREAPPVLALPTPIASYLDKVAQRRALSRHVLKEFGWVPASAEVRSSLQLEADAQVLRVVRLRVMGRLPLVHNTVFLPPELGRSFTRADFRSTPLSELLGRAGAHYGRIELVTRARLATPGIAQLLQVEVGSALVDVQRIGYDAGGRPIEYQQLLGPSDRFETHVTVGAAASPGESPRKGRHPPTGRGRARR</sequence>
<dbReference type="Pfam" id="PF07702">
    <property type="entry name" value="UTRA"/>
    <property type="match status" value="1"/>
</dbReference>
<evidence type="ECO:0000313" key="7">
    <source>
        <dbReference type="Proteomes" id="UP000613011"/>
    </source>
</evidence>
<dbReference type="SMART" id="SM00866">
    <property type="entry name" value="UTRA"/>
    <property type="match status" value="1"/>
</dbReference>
<dbReference type="InterPro" id="IPR000524">
    <property type="entry name" value="Tscrpt_reg_HTH_GntR"/>
</dbReference>
<organism evidence="6 7">
    <name type="scientific">Ramlibacter aurantiacus</name>
    <dbReference type="NCBI Taxonomy" id="2801330"/>
    <lineage>
        <taxon>Bacteria</taxon>
        <taxon>Pseudomonadati</taxon>
        <taxon>Pseudomonadota</taxon>
        <taxon>Betaproteobacteria</taxon>
        <taxon>Burkholderiales</taxon>
        <taxon>Comamonadaceae</taxon>
        <taxon>Ramlibacter</taxon>
    </lineage>
</organism>
<dbReference type="RefSeq" id="WP_201684714.1">
    <property type="nucleotide sequence ID" value="NZ_JAEQNA010000005.1"/>
</dbReference>
<evidence type="ECO:0000256" key="1">
    <source>
        <dbReference type="ARBA" id="ARBA00023015"/>
    </source>
</evidence>
<evidence type="ECO:0000259" key="5">
    <source>
        <dbReference type="PROSITE" id="PS50949"/>
    </source>
</evidence>
<dbReference type="InterPro" id="IPR011663">
    <property type="entry name" value="UTRA"/>
</dbReference>
<evidence type="ECO:0000256" key="3">
    <source>
        <dbReference type="ARBA" id="ARBA00023163"/>
    </source>
</evidence>
<reference evidence="6" key="1">
    <citation type="submission" date="2021-01" db="EMBL/GenBank/DDBJ databases">
        <title>Ramlibacter sp. strain AW1 16S ribosomal RNA gene Genome sequencing and assembly.</title>
        <authorList>
            <person name="Kang M."/>
        </authorList>
    </citation>
    <scope>NUCLEOTIDE SEQUENCE</scope>
    <source>
        <strain evidence="6">AW1</strain>
    </source>
</reference>
<dbReference type="Gene3D" id="1.10.10.10">
    <property type="entry name" value="Winged helix-like DNA-binding domain superfamily/Winged helix DNA-binding domain"/>
    <property type="match status" value="1"/>
</dbReference>
<dbReference type="GO" id="GO:0003700">
    <property type="term" value="F:DNA-binding transcription factor activity"/>
    <property type="evidence" value="ECO:0007669"/>
    <property type="project" value="InterPro"/>
</dbReference>
<dbReference type="SUPFAM" id="SSF64288">
    <property type="entry name" value="Chorismate lyase-like"/>
    <property type="match status" value="1"/>
</dbReference>
<dbReference type="Gene3D" id="3.40.1410.10">
    <property type="entry name" value="Chorismate lyase-like"/>
    <property type="match status" value="1"/>
</dbReference>
<proteinExistence type="predicted"/>
<keyword evidence="3" id="KW-0804">Transcription</keyword>
<dbReference type="SMART" id="SM00345">
    <property type="entry name" value="HTH_GNTR"/>
    <property type="match status" value="1"/>
</dbReference>
<protein>
    <submittedName>
        <fullName evidence="6">GntR family transcriptional regulator</fullName>
    </submittedName>
</protein>
<dbReference type="PANTHER" id="PTHR44846">
    <property type="entry name" value="MANNOSYL-D-GLYCERATE TRANSPORT/METABOLISM SYSTEM REPRESSOR MNGR-RELATED"/>
    <property type="match status" value="1"/>
</dbReference>
<keyword evidence="2" id="KW-0238">DNA-binding</keyword>
<dbReference type="SUPFAM" id="SSF46785">
    <property type="entry name" value="Winged helix' DNA-binding domain"/>
    <property type="match status" value="1"/>
</dbReference>
<dbReference type="PRINTS" id="PR00035">
    <property type="entry name" value="HTHGNTR"/>
</dbReference>
<dbReference type="InterPro" id="IPR036390">
    <property type="entry name" value="WH_DNA-bd_sf"/>
</dbReference>
<keyword evidence="1" id="KW-0805">Transcription regulation</keyword>
<comment type="caution">
    <text evidence="6">The sequence shown here is derived from an EMBL/GenBank/DDBJ whole genome shotgun (WGS) entry which is preliminary data.</text>
</comment>
<dbReference type="GO" id="GO:0045892">
    <property type="term" value="P:negative regulation of DNA-templated transcription"/>
    <property type="evidence" value="ECO:0007669"/>
    <property type="project" value="TreeGrafter"/>
</dbReference>
<feature type="domain" description="HTH gntR-type" evidence="5">
    <location>
        <begin position="10"/>
        <end position="78"/>
    </location>
</feature>
<dbReference type="Proteomes" id="UP000613011">
    <property type="component" value="Unassembled WGS sequence"/>
</dbReference>
<dbReference type="AlphaFoldDB" id="A0A936ZQD1"/>
<dbReference type="PROSITE" id="PS50949">
    <property type="entry name" value="HTH_GNTR"/>
    <property type="match status" value="1"/>
</dbReference>
<gene>
    <name evidence="6" type="ORF">JI739_14910</name>
</gene>
<keyword evidence="7" id="KW-1185">Reference proteome</keyword>
<feature type="compositionally biased region" description="Basic residues" evidence="4">
    <location>
        <begin position="253"/>
        <end position="266"/>
    </location>
</feature>
<evidence type="ECO:0000256" key="2">
    <source>
        <dbReference type="ARBA" id="ARBA00023125"/>
    </source>
</evidence>
<accession>A0A936ZQD1</accession>
<dbReference type="EMBL" id="JAEQNA010000005">
    <property type="protein sequence ID" value="MBL0421645.1"/>
    <property type="molecule type" value="Genomic_DNA"/>
</dbReference>
<dbReference type="Pfam" id="PF00392">
    <property type="entry name" value="GntR"/>
    <property type="match status" value="1"/>
</dbReference>
<name>A0A936ZQD1_9BURK</name>